<comment type="caution">
    <text evidence="1">The sequence shown here is derived from an EMBL/GenBank/DDBJ whole genome shotgun (WGS) entry which is preliminary data.</text>
</comment>
<dbReference type="AlphaFoldDB" id="A0A645J9B7"/>
<dbReference type="EMBL" id="VSSQ01133181">
    <property type="protein sequence ID" value="MPN59309.1"/>
    <property type="molecule type" value="Genomic_DNA"/>
</dbReference>
<evidence type="ECO:0000313" key="1">
    <source>
        <dbReference type="EMBL" id="MPN59309.1"/>
    </source>
</evidence>
<organism evidence="1">
    <name type="scientific">bioreactor metagenome</name>
    <dbReference type="NCBI Taxonomy" id="1076179"/>
    <lineage>
        <taxon>unclassified sequences</taxon>
        <taxon>metagenomes</taxon>
        <taxon>ecological metagenomes</taxon>
    </lineage>
</organism>
<proteinExistence type="predicted"/>
<sequence length="84" mass="9503">MIEFLNIIYMDNIIHPHNKIQINIGKYKLLFIKFCVFIIQLVEVLTNPTNLGKTATVILLNNPNIDTLTNGTAAIILYNTSLCL</sequence>
<reference evidence="1" key="1">
    <citation type="submission" date="2019-08" db="EMBL/GenBank/DDBJ databases">
        <authorList>
            <person name="Kucharzyk K."/>
            <person name="Murdoch R.W."/>
            <person name="Higgins S."/>
            <person name="Loffler F."/>
        </authorList>
    </citation>
    <scope>NUCLEOTIDE SEQUENCE</scope>
</reference>
<gene>
    <name evidence="1" type="ORF">SDC9_207030</name>
</gene>
<protein>
    <submittedName>
        <fullName evidence="1">Uncharacterized protein</fullName>
    </submittedName>
</protein>
<name>A0A645J9B7_9ZZZZ</name>
<accession>A0A645J9B7</accession>